<dbReference type="GO" id="GO:0004519">
    <property type="term" value="F:endonuclease activity"/>
    <property type="evidence" value="ECO:0007669"/>
    <property type="project" value="UniProtKB-KW"/>
</dbReference>
<comment type="caution">
    <text evidence="2">The sequence shown here is derived from an EMBL/GenBank/DDBJ whole genome shotgun (WGS) entry which is preliminary data.</text>
</comment>
<reference evidence="2 3" key="1">
    <citation type="submission" date="2019-08" db="EMBL/GenBank/DDBJ databases">
        <title>Genomes of Subsaximicrobium wynnwilliamsii strains.</title>
        <authorList>
            <person name="Bowman J.P."/>
        </authorList>
    </citation>
    <scope>NUCLEOTIDE SEQUENCE [LARGE SCALE GENOMIC DNA]</scope>
    <source>
        <strain evidence="2 3">2-80-2</strain>
    </source>
</reference>
<dbReference type="InterPro" id="IPR002711">
    <property type="entry name" value="HNH"/>
</dbReference>
<dbReference type="SMART" id="SM00507">
    <property type="entry name" value="HNHc"/>
    <property type="match status" value="1"/>
</dbReference>
<name>A0A5C6ZB45_9FLAO</name>
<protein>
    <submittedName>
        <fullName evidence="2">HNH endonuclease</fullName>
    </submittedName>
</protein>
<feature type="domain" description="HNH nuclease" evidence="1">
    <location>
        <begin position="9"/>
        <end position="58"/>
    </location>
</feature>
<evidence type="ECO:0000259" key="1">
    <source>
        <dbReference type="SMART" id="SM00507"/>
    </source>
</evidence>
<dbReference type="InterPro" id="IPR003615">
    <property type="entry name" value="HNH_nuc"/>
</dbReference>
<sequence length="239" mass="27862">MAFNKKVVEDSLISCGRHCSLCHKFCGTKIELHHIKQRKDGGEDSFDNCLPLCFDCHADVMQYNPDHPKGKKYTESELKRHRNNWYEKVKNSEGTVITNSSYLNLDKATFERLNELLDSKNLMYFIKQNGFLGGSFPDKIYEDIYKFLIECELPEFEFIDADLEGLKSELRQNMEKLDELVTKHTFGAGIGKQGIPREWEMQEPERLDKAIEDFTNLTPIVTENYESLIKLGRRKLYTN</sequence>
<dbReference type="OrthoDB" id="9779761at2"/>
<dbReference type="AlphaFoldDB" id="A0A5C6ZB45"/>
<organism evidence="2 3">
    <name type="scientific">Subsaximicrobium wynnwilliamsii</name>
    <dbReference type="NCBI Taxonomy" id="291179"/>
    <lineage>
        <taxon>Bacteria</taxon>
        <taxon>Pseudomonadati</taxon>
        <taxon>Bacteroidota</taxon>
        <taxon>Flavobacteriia</taxon>
        <taxon>Flavobacteriales</taxon>
        <taxon>Flavobacteriaceae</taxon>
        <taxon>Subsaximicrobium</taxon>
    </lineage>
</organism>
<evidence type="ECO:0000313" key="3">
    <source>
        <dbReference type="Proteomes" id="UP000321578"/>
    </source>
</evidence>
<keyword evidence="2" id="KW-0378">Hydrolase</keyword>
<evidence type="ECO:0000313" key="2">
    <source>
        <dbReference type="EMBL" id="TXD85903.1"/>
    </source>
</evidence>
<keyword evidence="2" id="KW-0255">Endonuclease</keyword>
<dbReference type="GO" id="GO:0008270">
    <property type="term" value="F:zinc ion binding"/>
    <property type="evidence" value="ECO:0007669"/>
    <property type="project" value="InterPro"/>
</dbReference>
<proteinExistence type="predicted"/>
<dbReference type="Proteomes" id="UP000321578">
    <property type="component" value="Unassembled WGS sequence"/>
</dbReference>
<accession>A0A5C6ZB45</accession>
<dbReference type="Gene3D" id="1.10.30.50">
    <property type="match status" value="1"/>
</dbReference>
<keyword evidence="2" id="KW-0540">Nuclease</keyword>
<dbReference type="Pfam" id="PF01844">
    <property type="entry name" value="HNH"/>
    <property type="match status" value="1"/>
</dbReference>
<dbReference type="RefSeq" id="WP_147088600.1">
    <property type="nucleotide sequence ID" value="NZ_VORM01000101.1"/>
</dbReference>
<keyword evidence="3" id="KW-1185">Reference proteome</keyword>
<dbReference type="EMBL" id="VORO01000112">
    <property type="protein sequence ID" value="TXD85903.1"/>
    <property type="molecule type" value="Genomic_DNA"/>
</dbReference>
<dbReference type="GO" id="GO:0003676">
    <property type="term" value="F:nucleic acid binding"/>
    <property type="evidence" value="ECO:0007669"/>
    <property type="project" value="InterPro"/>
</dbReference>
<dbReference type="CDD" id="cd00085">
    <property type="entry name" value="HNHc"/>
    <property type="match status" value="1"/>
</dbReference>
<gene>
    <name evidence="2" type="ORF">ESY86_20735</name>
</gene>